<dbReference type="PRINTS" id="PR00032">
    <property type="entry name" value="HTHARAC"/>
</dbReference>
<name>A0ABZ1CE93_9BACT</name>
<evidence type="ECO:0000313" key="6">
    <source>
        <dbReference type="EMBL" id="WRQ90011.1"/>
    </source>
</evidence>
<dbReference type="InterPro" id="IPR020449">
    <property type="entry name" value="Tscrpt_reg_AraC-type_HTH"/>
</dbReference>
<dbReference type="InterPro" id="IPR018060">
    <property type="entry name" value="HTH_AraC"/>
</dbReference>
<evidence type="ECO:0000259" key="5">
    <source>
        <dbReference type="PROSITE" id="PS01124"/>
    </source>
</evidence>
<gene>
    <name evidence="6" type="ORF">K1X11_011385</name>
</gene>
<dbReference type="SMART" id="SM00342">
    <property type="entry name" value="HTH_ARAC"/>
    <property type="match status" value="1"/>
</dbReference>
<dbReference type="Proteomes" id="UP000738431">
    <property type="component" value="Chromosome"/>
</dbReference>
<protein>
    <submittedName>
        <fullName evidence="6">AraC family transcriptional regulator</fullName>
    </submittedName>
</protein>
<evidence type="ECO:0000256" key="1">
    <source>
        <dbReference type="ARBA" id="ARBA00022490"/>
    </source>
</evidence>
<keyword evidence="4" id="KW-0804">Transcription</keyword>
<dbReference type="PROSITE" id="PS01124">
    <property type="entry name" value="HTH_ARAC_FAMILY_2"/>
    <property type="match status" value="1"/>
</dbReference>
<accession>A0ABZ1CE93</accession>
<evidence type="ECO:0000313" key="7">
    <source>
        <dbReference type="Proteomes" id="UP000738431"/>
    </source>
</evidence>
<feature type="domain" description="HTH araC/xylS-type" evidence="5">
    <location>
        <begin position="179"/>
        <end position="277"/>
    </location>
</feature>
<dbReference type="Pfam" id="PF02311">
    <property type="entry name" value="AraC_binding"/>
    <property type="match status" value="1"/>
</dbReference>
<keyword evidence="1" id="KW-0963">Cytoplasm</keyword>
<evidence type="ECO:0000256" key="2">
    <source>
        <dbReference type="ARBA" id="ARBA00023015"/>
    </source>
</evidence>
<dbReference type="InterPro" id="IPR003313">
    <property type="entry name" value="AraC-bd"/>
</dbReference>
<dbReference type="RefSeq" id="WP_221032064.1">
    <property type="nucleotide sequence ID" value="NZ_CP139781.1"/>
</dbReference>
<dbReference type="PANTHER" id="PTHR46796:SF13">
    <property type="entry name" value="HTH-TYPE TRANSCRIPTIONAL ACTIVATOR RHAS"/>
    <property type="match status" value="1"/>
</dbReference>
<dbReference type="InterPro" id="IPR009057">
    <property type="entry name" value="Homeodomain-like_sf"/>
</dbReference>
<proteinExistence type="predicted"/>
<dbReference type="SUPFAM" id="SSF46689">
    <property type="entry name" value="Homeodomain-like"/>
    <property type="match status" value="1"/>
</dbReference>
<dbReference type="Pfam" id="PF12833">
    <property type="entry name" value="HTH_18"/>
    <property type="match status" value="1"/>
</dbReference>
<evidence type="ECO:0000256" key="3">
    <source>
        <dbReference type="ARBA" id="ARBA00023125"/>
    </source>
</evidence>
<reference evidence="6 7" key="1">
    <citation type="submission" date="2023-12" db="EMBL/GenBank/DDBJ databases">
        <title>Description of an unclassified Opitutus bacterium of Verrucomicrobiota.</title>
        <authorList>
            <person name="Zhang D.-F."/>
        </authorList>
    </citation>
    <scope>NUCLEOTIDE SEQUENCE [LARGE SCALE GENOMIC DNA]</scope>
    <source>
        <strain evidence="6 7">WL0086</strain>
    </source>
</reference>
<dbReference type="Gene3D" id="2.60.120.10">
    <property type="entry name" value="Jelly Rolls"/>
    <property type="match status" value="1"/>
</dbReference>
<keyword evidence="2" id="KW-0805">Transcription regulation</keyword>
<dbReference type="InterPro" id="IPR014710">
    <property type="entry name" value="RmlC-like_jellyroll"/>
</dbReference>
<dbReference type="PANTHER" id="PTHR46796">
    <property type="entry name" value="HTH-TYPE TRANSCRIPTIONAL ACTIVATOR RHAS-RELATED"/>
    <property type="match status" value="1"/>
</dbReference>
<evidence type="ECO:0000256" key="4">
    <source>
        <dbReference type="ARBA" id="ARBA00023163"/>
    </source>
</evidence>
<dbReference type="Gene3D" id="1.10.10.60">
    <property type="entry name" value="Homeodomain-like"/>
    <property type="match status" value="1"/>
</dbReference>
<dbReference type="EMBL" id="CP139781">
    <property type="protein sequence ID" value="WRQ90011.1"/>
    <property type="molecule type" value="Genomic_DNA"/>
</dbReference>
<organism evidence="6 7">
    <name type="scientific">Actomonas aquatica</name>
    <dbReference type="NCBI Taxonomy" id="2866162"/>
    <lineage>
        <taxon>Bacteria</taxon>
        <taxon>Pseudomonadati</taxon>
        <taxon>Verrucomicrobiota</taxon>
        <taxon>Opitutia</taxon>
        <taxon>Opitutales</taxon>
        <taxon>Opitutaceae</taxon>
        <taxon>Actomonas</taxon>
    </lineage>
</organism>
<dbReference type="InterPro" id="IPR037923">
    <property type="entry name" value="HTH-like"/>
</dbReference>
<dbReference type="SUPFAM" id="SSF51215">
    <property type="entry name" value="Regulatory protein AraC"/>
    <property type="match status" value="1"/>
</dbReference>
<keyword evidence="3" id="KW-0238">DNA-binding</keyword>
<sequence>MLPPLLPLRETHIVGPHCVEWVLSPERFPQLRRGRFAWIGHSELRPPYRMVRIPSAFAHIVVCTAGEGRCVIDGKVVPWRAGQALLAPSGRDHGFEAVSEEPWHLAWVFAHDREGPPLVDAAGPQLIDAEVGDFADTVRLMVREAYGEADPATMQAWVSLLQTHTLRLTGGPRRDPRLIRLWREVEADLARPWDVTQLAQLAAVSEEHLRRLCRRYHRRTPAAYLTRLRMHRAGVLLRATNVTVEAVAEQIGFGSVHAFSTAFKRWSGVPPSTYRQLGDRVLPSQAD</sequence>
<keyword evidence="7" id="KW-1185">Reference proteome</keyword>
<dbReference type="InterPro" id="IPR050204">
    <property type="entry name" value="AraC_XylS_family_regulators"/>
</dbReference>